<dbReference type="eggNOG" id="COG5266">
    <property type="taxonomic scope" value="Bacteria"/>
</dbReference>
<name>I3DCD1_9PAST</name>
<organism evidence="2 3">
    <name type="scientific">Pasteurella bettyae CCUG 2042</name>
    <dbReference type="NCBI Taxonomy" id="1095749"/>
    <lineage>
        <taxon>Bacteria</taxon>
        <taxon>Pseudomonadati</taxon>
        <taxon>Pseudomonadota</taxon>
        <taxon>Gammaproteobacteria</taxon>
        <taxon>Pasteurellales</taxon>
        <taxon>Pasteurellaceae</taxon>
        <taxon>Pasteurella</taxon>
    </lineage>
</organism>
<keyword evidence="2" id="KW-0812">Transmembrane</keyword>
<evidence type="ECO:0000313" key="3">
    <source>
        <dbReference type="Proteomes" id="UP000006457"/>
    </source>
</evidence>
<dbReference type="PATRIC" id="fig|1095749.3.peg.1110"/>
<feature type="signal peptide" evidence="1">
    <location>
        <begin position="1"/>
        <end position="18"/>
    </location>
</feature>
<protein>
    <submittedName>
        <fullName evidence="2">Nickel uptake substrate-specific transmembrane region</fullName>
    </submittedName>
</protein>
<keyword evidence="3" id="KW-1185">Reference proteome</keyword>
<proteinExistence type="predicted"/>
<dbReference type="RefSeq" id="WP_005760464.1">
    <property type="nucleotide sequence ID" value="NZ_AJSX01000030.1"/>
</dbReference>
<evidence type="ECO:0000313" key="2">
    <source>
        <dbReference type="EMBL" id="EIJ69374.1"/>
    </source>
</evidence>
<keyword evidence="2" id="KW-0472">Membrane</keyword>
<comment type="caution">
    <text evidence="2">The sequence shown here is derived from an EMBL/GenBank/DDBJ whole genome shotgun (WGS) entry which is preliminary data.</text>
</comment>
<reference evidence="2 3" key="1">
    <citation type="submission" date="2012-03" db="EMBL/GenBank/DDBJ databases">
        <authorList>
            <person name="Harkins D.M."/>
            <person name="Madupu R."/>
            <person name="Durkin A.S."/>
            <person name="Torralba M."/>
            <person name="Methe B."/>
            <person name="Sutton G.G."/>
            <person name="Nelson K.E."/>
        </authorList>
    </citation>
    <scope>NUCLEOTIDE SEQUENCE [LARGE SCALE GENOMIC DNA]</scope>
    <source>
        <strain evidence="2 3">CCUG 2042</strain>
    </source>
</reference>
<dbReference type="InterPro" id="IPR019613">
    <property type="entry name" value="DUF4198"/>
</dbReference>
<dbReference type="EMBL" id="AJSX01000030">
    <property type="protein sequence ID" value="EIJ69374.1"/>
    <property type="molecule type" value="Genomic_DNA"/>
</dbReference>
<accession>I3DCD1</accession>
<dbReference type="OrthoDB" id="5368503at2"/>
<keyword evidence="1" id="KW-0732">Signal</keyword>
<feature type="chain" id="PRO_5003669682" evidence="1">
    <location>
        <begin position="19"/>
        <end position="227"/>
    </location>
</feature>
<dbReference type="Proteomes" id="UP000006457">
    <property type="component" value="Unassembled WGS sequence"/>
</dbReference>
<dbReference type="Pfam" id="PF10670">
    <property type="entry name" value="DUF4198"/>
    <property type="match status" value="1"/>
</dbReference>
<dbReference type="AlphaFoldDB" id="I3DCD1"/>
<sequence>MKKTTLFLTALFAFSANAHNVWLEPDTGNHLGYVMKFGHEETETYPEHKVKEIKLLNQKGQLSDAKYNFEKGEAHFLADNASMVFLKFDNGVWSKLPNGKYVEKTKAQEPTAESTSNPVKLGKAILHWDEQAMKNHNMEYELIPQQKPEVGTPLPILVLHQGKPVEGIKVGIDGDDASFKATNQKGIVEYTPVKGTNKILAKFAEKVVGNPDYSDRKISYMLTFDAK</sequence>
<gene>
    <name evidence="2" type="ORF">HMPREF1052_0910</name>
</gene>
<evidence type="ECO:0000256" key="1">
    <source>
        <dbReference type="SAM" id="SignalP"/>
    </source>
</evidence>